<accession>A0ABQ6JKV8</accession>
<dbReference type="EMBL" id="BSUZ01000001">
    <property type="protein sequence ID" value="GMA88902.1"/>
    <property type="molecule type" value="Genomic_DNA"/>
</dbReference>
<evidence type="ECO:0000256" key="1">
    <source>
        <dbReference type="SAM" id="MobiDB-lite"/>
    </source>
</evidence>
<reference evidence="3" key="1">
    <citation type="journal article" date="2019" name="Int. J. Syst. Evol. Microbiol.">
        <title>The Global Catalogue of Microorganisms (GCM) 10K type strain sequencing project: providing services to taxonomists for standard genome sequencing and annotation.</title>
        <authorList>
            <consortium name="The Broad Institute Genomics Platform"/>
            <consortium name="The Broad Institute Genome Sequencing Center for Infectious Disease"/>
            <person name="Wu L."/>
            <person name="Ma J."/>
        </authorList>
    </citation>
    <scope>NUCLEOTIDE SEQUENCE [LARGE SCALE GENOMIC DNA]</scope>
    <source>
        <strain evidence="3">NBRC 108730</strain>
    </source>
</reference>
<gene>
    <name evidence="2" type="ORF">GCM10025868_41520</name>
</gene>
<evidence type="ECO:0000313" key="3">
    <source>
        <dbReference type="Proteomes" id="UP001157017"/>
    </source>
</evidence>
<keyword evidence="3" id="KW-1185">Reference proteome</keyword>
<dbReference type="Gene3D" id="3.40.50.12240">
    <property type="match status" value="1"/>
</dbReference>
<evidence type="ECO:0008006" key="4">
    <source>
        <dbReference type="Google" id="ProtNLM"/>
    </source>
</evidence>
<feature type="region of interest" description="Disordered" evidence="1">
    <location>
        <begin position="92"/>
        <end position="162"/>
    </location>
</feature>
<name>A0ABQ6JKV8_9ACTN</name>
<comment type="caution">
    <text evidence="2">The sequence shown here is derived from an EMBL/GenBank/DDBJ whole genome shotgun (WGS) entry which is preliminary data.</text>
</comment>
<feature type="compositionally biased region" description="Low complexity" evidence="1">
    <location>
        <begin position="137"/>
        <end position="162"/>
    </location>
</feature>
<sequence length="162" mass="16099">MARPQRTGRISAVVGLLVEVVGVDAAVGDLLLLGSTTGLDGVPAEVVGADRTAVKCMPLGLVQGLRVGDPVAGSGDGLRIRVGADLLGRVVDGLGRPSDGEPAARRASSASTTRRRTPCCDNGSTHPSRSASGRSTRSCPPAAASASASSPAPASASRACCR</sequence>
<feature type="compositionally biased region" description="Polar residues" evidence="1">
    <location>
        <begin position="122"/>
        <end position="136"/>
    </location>
</feature>
<protein>
    <recommendedName>
        <fullName evidence="4">ATPase F1/V1/A1 complex alpha/beta subunit N-terminal domain-containing protein</fullName>
    </recommendedName>
</protein>
<evidence type="ECO:0000313" key="2">
    <source>
        <dbReference type="EMBL" id="GMA88902.1"/>
    </source>
</evidence>
<organism evidence="2 3">
    <name type="scientific">Angustibacter aerolatus</name>
    <dbReference type="NCBI Taxonomy" id="1162965"/>
    <lineage>
        <taxon>Bacteria</taxon>
        <taxon>Bacillati</taxon>
        <taxon>Actinomycetota</taxon>
        <taxon>Actinomycetes</taxon>
        <taxon>Kineosporiales</taxon>
        <taxon>Kineosporiaceae</taxon>
    </lineage>
</organism>
<proteinExistence type="predicted"/>
<dbReference type="Proteomes" id="UP001157017">
    <property type="component" value="Unassembled WGS sequence"/>
</dbReference>